<reference evidence="4" key="1">
    <citation type="journal article" date="2008" name="Nat. Genet.">
        <title>The Pristionchus pacificus genome provides a unique perspective on nematode lifestyle and parasitism.</title>
        <authorList>
            <person name="Dieterich C."/>
            <person name="Clifton S.W."/>
            <person name="Schuster L.N."/>
            <person name="Chinwalla A."/>
            <person name="Delehaunty K."/>
            <person name="Dinkelacker I."/>
            <person name="Fulton L."/>
            <person name="Fulton R."/>
            <person name="Godfrey J."/>
            <person name="Minx P."/>
            <person name="Mitreva M."/>
            <person name="Roeseler W."/>
            <person name="Tian H."/>
            <person name="Witte H."/>
            <person name="Yang S.P."/>
            <person name="Wilson R.K."/>
            <person name="Sommer R.J."/>
        </authorList>
    </citation>
    <scope>NUCLEOTIDE SEQUENCE [LARGE SCALE GENOMIC DNA]</scope>
    <source>
        <strain evidence="4">PS312</strain>
    </source>
</reference>
<accession>A0A2A6CBV7</accession>
<dbReference type="STRING" id="54126.H3ED16"/>
<dbReference type="EnsemblMetazoa" id="PPA38771.1">
    <property type="protein sequence ID" value="PPA38771.1"/>
    <property type="gene ID" value="WBGene00277140"/>
</dbReference>
<dbReference type="PANTHER" id="PTHR45527:SF1">
    <property type="entry name" value="FATTY ACID SYNTHASE"/>
    <property type="match status" value="1"/>
</dbReference>
<dbReference type="InterPro" id="IPR023213">
    <property type="entry name" value="CAT-like_dom_sf"/>
</dbReference>
<sequence>MTPIKGREVEKFRMIVNRYSPSMSSTVFDTVTRFLGRFTPDPIDVSSSTIDIGLDSIHLSELEFELQRVYPTVYLQYGFTIRLSTIGEIVKYVEGRVGSTKVEEKAADLLHIPLSAVQRRILFLCRLHPENAHQFEEKISFSAKNIDRKRMEFTLRRIVMRHVILRTCYEAERQFVLSATECHFSIDESIGESKDEGFIDIEKEPPIRVSFQRSRSGYEVNISFHHIAVDGRSIGIFLQELKIIYDSSSNSSMPKPRQYIDDLSDTVDDDSSQAHIDYWIQKLSVLDSQLLHTDYRRLPTDSVEGKSIEVDDDSSQAHIDYWIQKLSVLDSQLLHTDYRRLPTDSVEGKSIEMTIPPSLMLSLHSLRRQSGSTSFGVLVSLYRLFVYKTTGFDDFPLGVMVENRNEKNRETIGCFVNSCVLRSRLSSSSSFTQFTREIQQNLHEIRDHSSIPFDDVVSAVQADSDGGTSPLFQILFVMDNVVVPSSDDVFQMIKVDSNTAKYEQTWYITNYGTEMSIKVEYRTDLFNEKTIQRSIDFVLFLLQKLAEEPEIRINEVSLMRPIDYLQYHEENRVNTQDYPNLYISHFGEPHRSDNFLVVYVERSTDLIPLVLAGLEAGFCLAPISLDWSLDRRREVLSTPHDLLQSSARFHSD</sequence>
<feature type="domain" description="Condensation" evidence="1">
    <location>
        <begin position="315"/>
        <end position="560"/>
    </location>
</feature>
<dbReference type="AlphaFoldDB" id="H3ED16"/>
<proteinExistence type="predicted"/>
<dbReference type="InterPro" id="IPR036736">
    <property type="entry name" value="ACP-like_sf"/>
</dbReference>
<dbReference type="GO" id="GO:0003824">
    <property type="term" value="F:catalytic activity"/>
    <property type="evidence" value="ECO:0007669"/>
    <property type="project" value="InterPro"/>
</dbReference>
<dbReference type="EnsemblMetazoa" id="PPA07617.1">
    <property type="protein sequence ID" value="PPA07617.1"/>
    <property type="gene ID" value="WBGene00097171"/>
</dbReference>
<evidence type="ECO:0000313" key="3">
    <source>
        <dbReference type="EnsemblMetazoa" id="PPA38771.1"/>
    </source>
</evidence>
<organism evidence="2 4">
    <name type="scientific">Pristionchus pacificus</name>
    <name type="common">Parasitic nematode worm</name>
    <dbReference type="NCBI Taxonomy" id="54126"/>
    <lineage>
        <taxon>Eukaryota</taxon>
        <taxon>Metazoa</taxon>
        <taxon>Ecdysozoa</taxon>
        <taxon>Nematoda</taxon>
        <taxon>Chromadorea</taxon>
        <taxon>Rhabditida</taxon>
        <taxon>Rhabditina</taxon>
        <taxon>Diplogasteromorpha</taxon>
        <taxon>Diplogasteroidea</taxon>
        <taxon>Neodiplogasteridae</taxon>
        <taxon>Pristionchus</taxon>
    </lineage>
</organism>
<protein>
    <recommendedName>
        <fullName evidence="1">Condensation domain-containing protein</fullName>
    </recommendedName>
</protein>
<dbReference type="Gene3D" id="3.30.559.10">
    <property type="entry name" value="Chloramphenicol acetyltransferase-like domain"/>
    <property type="match status" value="1"/>
</dbReference>
<dbReference type="SUPFAM" id="SSF47336">
    <property type="entry name" value="ACP-like"/>
    <property type="match status" value="1"/>
</dbReference>
<evidence type="ECO:0000259" key="1">
    <source>
        <dbReference type="Pfam" id="PF00668"/>
    </source>
</evidence>
<dbReference type="PANTHER" id="PTHR45527">
    <property type="entry name" value="NONRIBOSOMAL PEPTIDE SYNTHETASE"/>
    <property type="match status" value="1"/>
</dbReference>
<gene>
    <name evidence="2" type="primary">WBGene00097171</name>
    <name evidence="3" type="synonym">WBGene00277140</name>
</gene>
<dbReference type="OrthoDB" id="416786at2759"/>
<dbReference type="Gene3D" id="3.30.559.30">
    <property type="entry name" value="Nonribosomal peptide synthetase, condensation domain"/>
    <property type="match status" value="1"/>
</dbReference>
<accession>H3ED16</accession>
<name>H3ED16_PRIPA</name>
<dbReference type="SUPFAM" id="SSF52777">
    <property type="entry name" value="CoA-dependent acyltransferases"/>
    <property type="match status" value="2"/>
</dbReference>
<evidence type="ECO:0000313" key="4">
    <source>
        <dbReference type="Proteomes" id="UP000005239"/>
    </source>
</evidence>
<dbReference type="Pfam" id="PF00668">
    <property type="entry name" value="Condensation"/>
    <property type="match status" value="2"/>
</dbReference>
<dbReference type="InterPro" id="IPR001242">
    <property type="entry name" value="Condensation_dom"/>
</dbReference>
<keyword evidence="4" id="KW-1185">Reference proteome</keyword>
<feature type="domain" description="Condensation" evidence="1">
    <location>
        <begin position="111"/>
        <end position="311"/>
    </location>
</feature>
<dbReference type="Proteomes" id="UP000005239">
    <property type="component" value="Unassembled WGS sequence"/>
</dbReference>
<reference evidence="2" key="2">
    <citation type="submission" date="2022-06" db="UniProtKB">
        <authorList>
            <consortium name="EnsemblMetazoa"/>
        </authorList>
    </citation>
    <scope>IDENTIFICATION</scope>
    <source>
        <strain evidence="2">PS312</strain>
    </source>
</reference>
<evidence type="ECO:0000313" key="2">
    <source>
        <dbReference type="EnsemblMetazoa" id="PPA07617.1"/>
    </source>
</evidence>